<dbReference type="SUPFAM" id="SSF51905">
    <property type="entry name" value="FAD/NAD(P)-binding domain"/>
    <property type="match status" value="2"/>
</dbReference>
<evidence type="ECO:0000259" key="10">
    <source>
        <dbReference type="Pfam" id="PF22366"/>
    </source>
</evidence>
<dbReference type="Gene3D" id="3.50.50.100">
    <property type="match status" value="1"/>
</dbReference>
<dbReference type="RefSeq" id="WP_131330301.1">
    <property type="nucleotide sequence ID" value="NZ_CP044016.1"/>
</dbReference>
<feature type="domain" description="External alternative NADH-ubiquinone oxidoreductase-like C-terminal" evidence="10">
    <location>
        <begin position="350"/>
        <end position="404"/>
    </location>
</feature>
<evidence type="ECO:0000313" key="12">
    <source>
        <dbReference type="Proteomes" id="UP000292424"/>
    </source>
</evidence>
<dbReference type="EMBL" id="CP044016">
    <property type="protein sequence ID" value="QES89356.1"/>
    <property type="molecule type" value="Genomic_DNA"/>
</dbReference>
<evidence type="ECO:0000256" key="1">
    <source>
        <dbReference type="ARBA" id="ARBA00005272"/>
    </source>
</evidence>
<comment type="similarity">
    <text evidence="1">Belongs to the NADH dehydrogenase family.</text>
</comment>
<dbReference type="GO" id="GO:0050136">
    <property type="term" value="F:NADH dehydrogenase (quinone) (non-electrogenic) activity"/>
    <property type="evidence" value="ECO:0007669"/>
    <property type="project" value="UniProtKB-EC"/>
</dbReference>
<dbReference type="Pfam" id="PF22366">
    <property type="entry name" value="NDH2_C"/>
    <property type="match status" value="1"/>
</dbReference>
<dbReference type="PRINTS" id="PR00411">
    <property type="entry name" value="PNDRDTASEI"/>
</dbReference>
<dbReference type="Proteomes" id="UP000292424">
    <property type="component" value="Chromosome"/>
</dbReference>
<keyword evidence="7" id="KW-0520">NAD</keyword>
<proteinExistence type="inferred from homology"/>
<dbReference type="InterPro" id="IPR054585">
    <property type="entry name" value="NDH2-like_C"/>
</dbReference>
<evidence type="ECO:0000313" key="11">
    <source>
        <dbReference type="EMBL" id="QES89356.1"/>
    </source>
</evidence>
<keyword evidence="5" id="KW-0809">Transit peptide</keyword>
<dbReference type="InterPro" id="IPR045024">
    <property type="entry name" value="NDH-2"/>
</dbReference>
<reference evidence="11 12" key="1">
    <citation type="submission" date="2019-09" db="EMBL/GenBank/DDBJ databases">
        <title>Complete genome sequence of Arachidicoccus sp. B3-10 isolated from apple orchard soil.</title>
        <authorList>
            <person name="Kim H.S."/>
            <person name="Han K.-I."/>
            <person name="Suh M.K."/>
            <person name="Lee K.C."/>
            <person name="Eom M.K."/>
            <person name="Kim J.-S."/>
            <person name="Kang S.W."/>
            <person name="Sin Y."/>
            <person name="Lee J.-S."/>
        </authorList>
    </citation>
    <scope>NUCLEOTIDE SEQUENCE [LARGE SCALE GENOMIC DNA]</scope>
    <source>
        <strain evidence="11 12">B3-10</strain>
    </source>
</reference>
<evidence type="ECO:0000256" key="6">
    <source>
        <dbReference type="ARBA" id="ARBA00023002"/>
    </source>
</evidence>
<gene>
    <name evidence="11" type="ORF">E0W69_012015</name>
</gene>
<dbReference type="PRINTS" id="PR00368">
    <property type="entry name" value="FADPNR"/>
</dbReference>
<protein>
    <recommendedName>
        <fullName evidence="2">NADH:ubiquinone reductase (non-electrogenic)</fullName>
        <ecNumber evidence="2">1.6.5.9</ecNumber>
    </recommendedName>
</protein>
<evidence type="ECO:0000256" key="3">
    <source>
        <dbReference type="ARBA" id="ARBA00022630"/>
    </source>
</evidence>
<dbReference type="Pfam" id="PF07992">
    <property type="entry name" value="Pyr_redox_2"/>
    <property type="match status" value="1"/>
</dbReference>
<sequence length="431" mass="47844">MSNQTGKKVVIIGAGFAGVQLTKRLINTNFDITLIDSHNYHQFQPLFYQVASGRLEPTTISTPVRKLFPDKQNFHFRLGKVKNIDTAAKVVSLGELEIPYDYLVVATGCSNNYFGNENVAKNSYTMKSTTQAIALRNKILLNLEEVYSVKPENKEAYQNIVIVGGGPTGVETAGALAELKNNVLPKDYPDYDFSNIKISLIEGTPFTLAPMSETARKFSRKYLEDLGVEVLTEKLVTDYDGHTVSFKDGSTIITNTLIWAAGVIGNVPAGIPKEVIGRGARITVDEYHAVTGLDGVYAIGDISSMITDANPRGYAQLANVANKQGDNLAEVLKAIADGRTPKKFVYKSPGTMATVGKWKAVVDMPSFSFKGPFAWVTWMLVHIMLIYKMRNRRVIFLNWMTSLFTNNSYLRTIFLPTKKSINFTDKYPEEE</sequence>
<dbReference type="PANTHER" id="PTHR43706">
    <property type="entry name" value="NADH DEHYDROGENASE"/>
    <property type="match status" value="1"/>
</dbReference>
<dbReference type="AlphaFoldDB" id="A0A5P2G0M7"/>
<dbReference type="InterPro" id="IPR023753">
    <property type="entry name" value="FAD/NAD-binding_dom"/>
</dbReference>
<keyword evidence="3" id="KW-0285">Flavoprotein</keyword>
<dbReference type="KEGG" id="arac:E0W69_012015"/>
<accession>A0A5P2G0M7</accession>
<keyword evidence="6" id="KW-0560">Oxidoreductase</keyword>
<evidence type="ECO:0000259" key="9">
    <source>
        <dbReference type="Pfam" id="PF07992"/>
    </source>
</evidence>
<comment type="catalytic activity">
    <reaction evidence="8">
        <text>a quinone + NADH + H(+) = a quinol + NAD(+)</text>
        <dbReference type="Rhea" id="RHEA:46160"/>
        <dbReference type="ChEBI" id="CHEBI:15378"/>
        <dbReference type="ChEBI" id="CHEBI:24646"/>
        <dbReference type="ChEBI" id="CHEBI:57540"/>
        <dbReference type="ChEBI" id="CHEBI:57945"/>
        <dbReference type="ChEBI" id="CHEBI:132124"/>
        <dbReference type="EC" id="1.6.5.9"/>
    </reaction>
</comment>
<name>A0A5P2G0M7_9BACT</name>
<dbReference type="InterPro" id="IPR036188">
    <property type="entry name" value="FAD/NAD-bd_sf"/>
</dbReference>
<keyword evidence="4" id="KW-0274">FAD</keyword>
<keyword evidence="12" id="KW-1185">Reference proteome</keyword>
<feature type="domain" description="FAD/NAD(P)-binding" evidence="9">
    <location>
        <begin position="7"/>
        <end position="325"/>
    </location>
</feature>
<evidence type="ECO:0000256" key="8">
    <source>
        <dbReference type="ARBA" id="ARBA00047599"/>
    </source>
</evidence>
<evidence type="ECO:0000256" key="2">
    <source>
        <dbReference type="ARBA" id="ARBA00012637"/>
    </source>
</evidence>
<evidence type="ECO:0000256" key="5">
    <source>
        <dbReference type="ARBA" id="ARBA00022946"/>
    </source>
</evidence>
<evidence type="ECO:0000256" key="4">
    <source>
        <dbReference type="ARBA" id="ARBA00022827"/>
    </source>
</evidence>
<dbReference type="EC" id="1.6.5.9" evidence="2"/>
<evidence type="ECO:0000256" key="7">
    <source>
        <dbReference type="ARBA" id="ARBA00023027"/>
    </source>
</evidence>
<dbReference type="PANTHER" id="PTHR43706:SF47">
    <property type="entry name" value="EXTERNAL NADH-UBIQUINONE OXIDOREDUCTASE 1, MITOCHONDRIAL-RELATED"/>
    <property type="match status" value="1"/>
</dbReference>
<organism evidence="11 12">
    <name type="scientific">Rhizosphaericola mali</name>
    <dbReference type="NCBI Taxonomy" id="2545455"/>
    <lineage>
        <taxon>Bacteria</taxon>
        <taxon>Pseudomonadati</taxon>
        <taxon>Bacteroidota</taxon>
        <taxon>Chitinophagia</taxon>
        <taxon>Chitinophagales</taxon>
        <taxon>Chitinophagaceae</taxon>
        <taxon>Rhizosphaericola</taxon>
    </lineage>
</organism>
<dbReference type="OrthoDB" id="9781621at2"/>